<evidence type="ECO:0000256" key="1">
    <source>
        <dbReference type="SAM" id="MobiDB-lite"/>
    </source>
</evidence>
<dbReference type="OrthoDB" id="2436368at2759"/>
<feature type="region of interest" description="Disordered" evidence="1">
    <location>
        <begin position="1"/>
        <end position="28"/>
    </location>
</feature>
<dbReference type="AlphaFoldDB" id="A0A397J420"/>
<dbReference type="SUPFAM" id="SSF82171">
    <property type="entry name" value="DPP6 N-terminal domain-like"/>
    <property type="match status" value="1"/>
</dbReference>
<protein>
    <submittedName>
        <fullName evidence="2">Uncharacterized protein</fullName>
    </submittedName>
</protein>
<sequence>MSEIYHSSFPNENDENDDKDSLGKLPTGESSRFSGNCIAISPDSKKIVTFSREKLELKLYNIEESGLIKPDSEFTYNVDYFNHPCWSMAISNCVDENDRLIALSGFDAKELKIRGDDLNSNNKENSDNKDKKHDLDSSNKDNKHNVNSGNKYKKRDLESGNKYNKHKHDGDTVTVNIQDPQTWVISTIEKTEIDTFESVGGVIRFLDSDYSNSNGNNNGGDDSPLKDKTVIIIVNASGIFKETIKKKKGKNGFFSRSSKVKQSEQIELPKSLSNNIKNNDRQQIIEMYSLITGDLEMLFKRHESLVVPNITRSSPIFAISQNEKILAFCRETSRITLYSTENGLEITTKQLKVWDLFTTFENSIRQIDCSETLPLKMNVTHRLMNPPGKMFAVRNNGEIFSLLDPDGDVDSIRKPSNPSDNKMIQFIPPDHTKNARVIYTKYGKECEKNEIIIYNVEPWHSNKEYSRKSVFLDSAKSTQLIISQNTIQVWKDRNRNNNMEKRDKSDRVLEYIWARKKVIGDRVQDLRIGEREFVLEFFSKPSTESKSMTIHWPNNVNVLEAANDFCKKVSCSRANSKKIQGITN</sequence>
<feature type="region of interest" description="Disordered" evidence="1">
    <location>
        <begin position="116"/>
        <end position="173"/>
    </location>
</feature>
<organism evidence="2 3">
    <name type="scientific">Diversispora epigaea</name>
    <dbReference type="NCBI Taxonomy" id="1348612"/>
    <lineage>
        <taxon>Eukaryota</taxon>
        <taxon>Fungi</taxon>
        <taxon>Fungi incertae sedis</taxon>
        <taxon>Mucoromycota</taxon>
        <taxon>Glomeromycotina</taxon>
        <taxon>Glomeromycetes</taxon>
        <taxon>Diversisporales</taxon>
        <taxon>Diversisporaceae</taxon>
        <taxon>Diversispora</taxon>
    </lineage>
</organism>
<comment type="caution">
    <text evidence="2">The sequence shown here is derived from an EMBL/GenBank/DDBJ whole genome shotgun (WGS) entry which is preliminary data.</text>
</comment>
<evidence type="ECO:0000313" key="3">
    <source>
        <dbReference type="Proteomes" id="UP000266861"/>
    </source>
</evidence>
<keyword evidence="3" id="KW-1185">Reference proteome</keyword>
<reference evidence="2 3" key="1">
    <citation type="submission" date="2018-08" db="EMBL/GenBank/DDBJ databases">
        <title>Genome and evolution of the arbuscular mycorrhizal fungus Diversispora epigaea (formerly Glomus versiforme) and its bacterial endosymbionts.</title>
        <authorList>
            <person name="Sun X."/>
            <person name="Fei Z."/>
            <person name="Harrison M."/>
        </authorList>
    </citation>
    <scope>NUCLEOTIDE SEQUENCE [LARGE SCALE GENOMIC DNA]</scope>
    <source>
        <strain evidence="2 3">IT104</strain>
    </source>
</reference>
<dbReference type="EMBL" id="PQFF01000130">
    <property type="protein sequence ID" value="RHZ79984.1"/>
    <property type="molecule type" value="Genomic_DNA"/>
</dbReference>
<gene>
    <name evidence="2" type="ORF">Glove_139g298</name>
</gene>
<evidence type="ECO:0000313" key="2">
    <source>
        <dbReference type="EMBL" id="RHZ79984.1"/>
    </source>
</evidence>
<accession>A0A397J420</accession>
<dbReference type="Proteomes" id="UP000266861">
    <property type="component" value="Unassembled WGS sequence"/>
</dbReference>
<proteinExistence type="predicted"/>
<feature type="compositionally biased region" description="Basic and acidic residues" evidence="1">
    <location>
        <begin position="124"/>
        <end position="144"/>
    </location>
</feature>
<name>A0A397J420_9GLOM</name>